<dbReference type="CDD" id="cd20350">
    <property type="entry name" value="Rcat_RBR_RNF217"/>
    <property type="match status" value="1"/>
</dbReference>
<feature type="region of interest" description="Disordered" evidence="9">
    <location>
        <begin position="76"/>
        <end position="132"/>
    </location>
</feature>
<keyword evidence="6" id="KW-0863">Zinc-finger</keyword>
<dbReference type="InterPro" id="IPR002867">
    <property type="entry name" value="IBR_dom"/>
</dbReference>
<feature type="compositionally biased region" description="Basic and acidic residues" evidence="9">
    <location>
        <begin position="595"/>
        <end position="604"/>
    </location>
</feature>
<feature type="region of interest" description="Disordered" evidence="9">
    <location>
        <begin position="646"/>
        <end position="682"/>
    </location>
</feature>
<keyword evidence="8" id="KW-0862">Zinc</keyword>
<feature type="region of interest" description="Disordered" evidence="9">
    <location>
        <begin position="583"/>
        <end position="604"/>
    </location>
</feature>
<evidence type="ECO:0000313" key="12">
    <source>
        <dbReference type="EMBL" id="KAK3088458.1"/>
    </source>
</evidence>
<evidence type="ECO:0000256" key="8">
    <source>
        <dbReference type="ARBA" id="ARBA00022833"/>
    </source>
</evidence>
<keyword evidence="4" id="KW-0479">Metal-binding</keyword>
<protein>
    <recommendedName>
        <fullName evidence="2">RBR-type E3 ubiquitin transferase</fullName>
        <ecNumber evidence="2">2.3.2.31</ecNumber>
    </recommendedName>
</protein>
<dbReference type="GO" id="GO:0061630">
    <property type="term" value="F:ubiquitin protein ligase activity"/>
    <property type="evidence" value="ECO:0007669"/>
    <property type="project" value="UniProtKB-EC"/>
</dbReference>
<dbReference type="AlphaFoldDB" id="A0AA88Y382"/>
<gene>
    <name evidence="12" type="ORF">FSP39_019444</name>
</gene>
<dbReference type="GO" id="GO:0016567">
    <property type="term" value="P:protein ubiquitination"/>
    <property type="evidence" value="ECO:0007669"/>
    <property type="project" value="InterPro"/>
</dbReference>
<evidence type="ECO:0000256" key="5">
    <source>
        <dbReference type="ARBA" id="ARBA00022737"/>
    </source>
</evidence>
<feature type="transmembrane region" description="Helical" evidence="10">
    <location>
        <begin position="430"/>
        <end position="459"/>
    </location>
</feature>
<dbReference type="SUPFAM" id="SSF57850">
    <property type="entry name" value="RING/U-box"/>
    <property type="match status" value="1"/>
</dbReference>
<feature type="compositionally biased region" description="Basic residues" evidence="9">
    <location>
        <begin position="85"/>
        <end position="99"/>
    </location>
</feature>
<evidence type="ECO:0000256" key="9">
    <source>
        <dbReference type="SAM" id="MobiDB-lite"/>
    </source>
</evidence>
<dbReference type="EMBL" id="VSWD01000011">
    <property type="protein sequence ID" value="KAK3088458.1"/>
    <property type="molecule type" value="Genomic_DNA"/>
</dbReference>
<keyword evidence="10" id="KW-1133">Transmembrane helix</keyword>
<feature type="region of interest" description="Disordered" evidence="9">
    <location>
        <begin position="538"/>
        <end position="559"/>
    </location>
</feature>
<evidence type="ECO:0000256" key="2">
    <source>
        <dbReference type="ARBA" id="ARBA00012251"/>
    </source>
</evidence>
<keyword evidence="5" id="KW-0677">Repeat</keyword>
<name>A0AA88Y382_PINIB</name>
<evidence type="ECO:0000256" key="6">
    <source>
        <dbReference type="ARBA" id="ARBA00022771"/>
    </source>
</evidence>
<feature type="compositionally biased region" description="Basic residues" evidence="9">
    <location>
        <begin position="583"/>
        <end position="592"/>
    </location>
</feature>
<keyword evidence="7" id="KW-0833">Ubl conjugation pathway</keyword>
<organism evidence="12 13">
    <name type="scientific">Pinctada imbricata</name>
    <name type="common">Atlantic pearl-oyster</name>
    <name type="synonym">Pinctada martensii</name>
    <dbReference type="NCBI Taxonomy" id="66713"/>
    <lineage>
        <taxon>Eukaryota</taxon>
        <taxon>Metazoa</taxon>
        <taxon>Spiralia</taxon>
        <taxon>Lophotrochozoa</taxon>
        <taxon>Mollusca</taxon>
        <taxon>Bivalvia</taxon>
        <taxon>Autobranchia</taxon>
        <taxon>Pteriomorphia</taxon>
        <taxon>Pterioida</taxon>
        <taxon>Pterioidea</taxon>
        <taxon>Pteriidae</taxon>
        <taxon>Pinctada</taxon>
    </lineage>
</organism>
<comment type="catalytic activity">
    <reaction evidence="1">
        <text>[E2 ubiquitin-conjugating enzyme]-S-ubiquitinyl-L-cysteine + [acceptor protein]-L-lysine = [E2 ubiquitin-conjugating enzyme]-L-cysteine + [acceptor protein]-N(6)-ubiquitinyl-L-lysine.</text>
        <dbReference type="EC" id="2.3.2.31"/>
    </reaction>
</comment>
<dbReference type="InterPro" id="IPR047552">
    <property type="entry name" value="Rcat_RBR_RNF217"/>
</dbReference>
<evidence type="ECO:0000256" key="1">
    <source>
        <dbReference type="ARBA" id="ARBA00001798"/>
    </source>
</evidence>
<dbReference type="InterPro" id="IPR047551">
    <property type="entry name" value="BRcat_RBR_RNF217"/>
</dbReference>
<evidence type="ECO:0000256" key="7">
    <source>
        <dbReference type="ARBA" id="ARBA00022786"/>
    </source>
</evidence>
<feature type="region of interest" description="Disordered" evidence="9">
    <location>
        <begin position="1"/>
        <end position="63"/>
    </location>
</feature>
<dbReference type="Proteomes" id="UP001186944">
    <property type="component" value="Unassembled WGS sequence"/>
</dbReference>
<evidence type="ECO:0000256" key="10">
    <source>
        <dbReference type="SAM" id="Phobius"/>
    </source>
</evidence>
<evidence type="ECO:0000256" key="4">
    <source>
        <dbReference type="ARBA" id="ARBA00022723"/>
    </source>
</evidence>
<dbReference type="GO" id="GO:0008270">
    <property type="term" value="F:zinc ion binding"/>
    <property type="evidence" value="ECO:0007669"/>
    <property type="project" value="UniProtKB-KW"/>
</dbReference>
<dbReference type="EC" id="2.3.2.31" evidence="2"/>
<dbReference type="Gene3D" id="1.20.120.1750">
    <property type="match status" value="1"/>
</dbReference>
<feature type="compositionally biased region" description="Low complexity" evidence="9">
    <location>
        <begin position="539"/>
        <end position="555"/>
    </location>
</feature>
<reference evidence="12" key="1">
    <citation type="submission" date="2019-08" db="EMBL/GenBank/DDBJ databases">
        <title>The improved chromosome-level genome for the pearl oyster Pinctada fucata martensii using PacBio sequencing and Hi-C.</title>
        <authorList>
            <person name="Zheng Z."/>
        </authorList>
    </citation>
    <scope>NUCLEOTIDE SEQUENCE</scope>
    <source>
        <strain evidence="12">ZZ-2019</strain>
        <tissue evidence="12">Adductor muscle</tissue>
    </source>
</reference>
<feature type="compositionally biased region" description="Basic and acidic residues" evidence="9">
    <location>
        <begin position="14"/>
        <end position="33"/>
    </location>
</feature>
<keyword evidence="13" id="KW-1185">Reference proteome</keyword>
<accession>A0AA88Y382</accession>
<sequence>MERTSEGGDVMAEEASRSDITSEEKGLPIDSHKVNAVTDIKDSHRRNLSLKFPRKLEPMHVLGSDEDGYVQNLSLQAIKSDKSKRNSSRKNSKCRKQKKSPIVLQVPETDSDDSSQSSVSDVDETTGGISTYDISDEEDFSWYMEDLMDANIPGMEELAFGGYEDGEPDEPVEEPKKEIIYPYGNLVPGERECEICLETDVGRRYRKCCRICVCDECMNAYFACQVENGIVRIGCVSDRCDQYAHVEEIMCRLPACLKNKYYKFLVDANNDPYVKTCPRCNYIHHVNKEDMNAQSKQLKKFGYSVCCPDCKLVWCFPCHAPEHKEIKCKEFRKGDKLVKTWAKERKYGQKNAEKCPKCKVYIERNGGCDHMTCEKCYTSFCYCCGERFIHLRFIGDHFGKYSPFGCKYKLLPDRPVLRRTIRGSILGAKLIGAIGLGAIVVGAGALFLALSPVWAPIYLGRRIHLRRRAEKRRKKFSSRYKKAAASSLRRGQRDFRDIDDIVAADIAEMMRQYLEEKANQNLPDLIGQVGKPVIRLSDSEMTSSQSSTDSSLTSDPSHEDEVLNVRVEGHSGGSENVSVWIHSQHKEKKKLPSQKSKDDAVTSLEVKDKDDKEIVISDCDKDIQTTAKISKTATDSDAVVLHVKTTSKSSKKDPKVVPREVVTNSEADASNSPDFVTDASENKKSTNGCFVALFGRKLPTLSENDAGHNHSTSEESNAVQTNSRNSAADGQLESRTDKYKAIPDVLKSSLEADQPPIVDAEYFPQSEDEVSTEGNVDSYYGVIAEESIETSL</sequence>
<dbReference type="InterPro" id="IPR044066">
    <property type="entry name" value="TRIAD_supradom"/>
</dbReference>
<feature type="domain" description="RING-type" evidence="11">
    <location>
        <begin position="189"/>
        <end position="410"/>
    </location>
</feature>
<evidence type="ECO:0000256" key="3">
    <source>
        <dbReference type="ARBA" id="ARBA00022679"/>
    </source>
</evidence>
<keyword evidence="3" id="KW-0808">Transferase</keyword>
<evidence type="ECO:0000313" key="13">
    <source>
        <dbReference type="Proteomes" id="UP001186944"/>
    </source>
</evidence>
<feature type="region of interest" description="Disordered" evidence="9">
    <location>
        <begin position="702"/>
        <end position="736"/>
    </location>
</feature>
<dbReference type="InterPro" id="IPR031127">
    <property type="entry name" value="E3_UB_ligase_RBR"/>
</dbReference>
<proteinExistence type="predicted"/>
<keyword evidence="10" id="KW-0472">Membrane</keyword>
<feature type="compositionally biased region" description="Polar residues" evidence="9">
    <location>
        <begin position="662"/>
        <end position="674"/>
    </location>
</feature>
<dbReference type="Pfam" id="PF01485">
    <property type="entry name" value="IBR"/>
    <property type="match status" value="1"/>
</dbReference>
<dbReference type="CDD" id="cd20342">
    <property type="entry name" value="BRcat_RBR_RNF217"/>
    <property type="match status" value="1"/>
</dbReference>
<comment type="caution">
    <text evidence="12">The sequence shown here is derived from an EMBL/GenBank/DDBJ whole genome shotgun (WGS) entry which is preliminary data.</text>
</comment>
<dbReference type="Pfam" id="PF22191">
    <property type="entry name" value="IBR_1"/>
    <property type="match status" value="1"/>
</dbReference>
<dbReference type="PROSITE" id="PS51873">
    <property type="entry name" value="TRIAD"/>
    <property type="match status" value="1"/>
</dbReference>
<evidence type="ECO:0000259" key="11">
    <source>
        <dbReference type="PROSITE" id="PS51873"/>
    </source>
</evidence>
<feature type="compositionally biased region" description="Polar residues" evidence="9">
    <location>
        <begin position="714"/>
        <end position="728"/>
    </location>
</feature>
<keyword evidence="10" id="KW-0812">Transmembrane</keyword>
<dbReference type="PANTHER" id="PTHR11685">
    <property type="entry name" value="RBR FAMILY RING FINGER AND IBR DOMAIN-CONTAINING"/>
    <property type="match status" value="1"/>
</dbReference>